<feature type="domain" description="4Fe-4S ferredoxin-type" evidence="4">
    <location>
        <begin position="37"/>
        <end position="68"/>
    </location>
</feature>
<evidence type="ECO:0000256" key="3">
    <source>
        <dbReference type="ARBA" id="ARBA00023014"/>
    </source>
</evidence>
<evidence type="ECO:0000259" key="4">
    <source>
        <dbReference type="PROSITE" id="PS51379"/>
    </source>
</evidence>
<dbReference type="PROSITE" id="PS51379">
    <property type="entry name" value="4FE4S_FER_2"/>
    <property type="match status" value="2"/>
</dbReference>
<gene>
    <name evidence="5" type="ORF">HY912_10810</name>
</gene>
<feature type="domain" description="4Fe-4S ferredoxin-type" evidence="4">
    <location>
        <begin position="1"/>
        <end position="24"/>
    </location>
</feature>
<comment type="caution">
    <text evidence="5">The sequence shown here is derived from an EMBL/GenBank/DDBJ whole genome shotgun (WGS) entry which is preliminary data.</text>
</comment>
<dbReference type="Gene3D" id="3.30.70.20">
    <property type="match status" value="1"/>
</dbReference>
<dbReference type="InterPro" id="IPR017900">
    <property type="entry name" value="4Fe4S_Fe_S_CS"/>
</dbReference>
<dbReference type="GO" id="GO:0046872">
    <property type="term" value="F:metal ion binding"/>
    <property type="evidence" value="ECO:0007669"/>
    <property type="project" value="UniProtKB-KW"/>
</dbReference>
<organism evidence="5 6">
    <name type="scientific">Desulfomonile tiedjei</name>
    <dbReference type="NCBI Taxonomy" id="2358"/>
    <lineage>
        <taxon>Bacteria</taxon>
        <taxon>Pseudomonadati</taxon>
        <taxon>Thermodesulfobacteriota</taxon>
        <taxon>Desulfomonilia</taxon>
        <taxon>Desulfomonilales</taxon>
        <taxon>Desulfomonilaceae</taxon>
        <taxon>Desulfomonile</taxon>
    </lineage>
</organism>
<keyword evidence="1" id="KW-0479">Metal-binding</keyword>
<evidence type="ECO:0000313" key="5">
    <source>
        <dbReference type="EMBL" id="MBI5249973.1"/>
    </source>
</evidence>
<evidence type="ECO:0000256" key="1">
    <source>
        <dbReference type="ARBA" id="ARBA00022723"/>
    </source>
</evidence>
<dbReference type="SUPFAM" id="SSF54862">
    <property type="entry name" value="4Fe-4S ferredoxins"/>
    <property type="match status" value="1"/>
</dbReference>
<name>A0A9D6Z0I1_9BACT</name>
<evidence type="ECO:0000256" key="2">
    <source>
        <dbReference type="ARBA" id="ARBA00023004"/>
    </source>
</evidence>
<accession>A0A9D6Z0I1</accession>
<dbReference type="Pfam" id="PF12838">
    <property type="entry name" value="Fer4_7"/>
    <property type="match status" value="1"/>
</dbReference>
<sequence>MERCKGCGLCIIVCPKKQIEISDQLNKKGYYPASFKEESEQDLEKVKCTGCALCAITCPDVSIEVYRQDKDDEKDESEED</sequence>
<reference evidence="5" key="1">
    <citation type="submission" date="2020-07" db="EMBL/GenBank/DDBJ databases">
        <title>Huge and variable diversity of episymbiotic CPR bacteria and DPANN archaea in groundwater ecosystems.</title>
        <authorList>
            <person name="He C.Y."/>
            <person name="Keren R."/>
            <person name="Whittaker M."/>
            <person name="Farag I.F."/>
            <person name="Doudna J."/>
            <person name="Cate J.H.D."/>
            <person name="Banfield J.F."/>
        </authorList>
    </citation>
    <scope>NUCLEOTIDE SEQUENCE</scope>
    <source>
        <strain evidence="5">NC_groundwater_1664_Pr3_B-0.1um_52_9</strain>
    </source>
</reference>
<keyword evidence="3" id="KW-0411">Iron-sulfur</keyword>
<dbReference type="PROSITE" id="PS00198">
    <property type="entry name" value="4FE4S_FER_1"/>
    <property type="match status" value="2"/>
</dbReference>
<dbReference type="EMBL" id="JACRDE010000293">
    <property type="protein sequence ID" value="MBI5249973.1"/>
    <property type="molecule type" value="Genomic_DNA"/>
</dbReference>
<dbReference type="GO" id="GO:0051536">
    <property type="term" value="F:iron-sulfur cluster binding"/>
    <property type="evidence" value="ECO:0007669"/>
    <property type="project" value="UniProtKB-KW"/>
</dbReference>
<evidence type="ECO:0000313" key="6">
    <source>
        <dbReference type="Proteomes" id="UP000807825"/>
    </source>
</evidence>
<protein>
    <submittedName>
        <fullName evidence="5">4Fe-4S dicluster domain-containing protein</fullName>
    </submittedName>
</protein>
<keyword evidence="2" id="KW-0408">Iron</keyword>
<dbReference type="AlphaFoldDB" id="A0A9D6Z0I1"/>
<dbReference type="Proteomes" id="UP000807825">
    <property type="component" value="Unassembled WGS sequence"/>
</dbReference>
<dbReference type="InterPro" id="IPR017896">
    <property type="entry name" value="4Fe4S_Fe-S-bd"/>
</dbReference>
<proteinExistence type="predicted"/>